<dbReference type="SUPFAM" id="SSF52540">
    <property type="entry name" value="P-loop containing nucleoside triphosphate hydrolases"/>
    <property type="match status" value="1"/>
</dbReference>
<dbReference type="PROSITE" id="PS51419">
    <property type="entry name" value="RAB"/>
    <property type="match status" value="1"/>
</dbReference>
<reference evidence="6" key="1">
    <citation type="submission" date="2022-11" db="UniProtKB">
        <authorList>
            <consortium name="WormBaseParasite"/>
        </authorList>
    </citation>
    <scope>IDENTIFICATION</scope>
</reference>
<dbReference type="InterPro" id="IPR029063">
    <property type="entry name" value="SAM-dependent_MTases_sf"/>
</dbReference>
<dbReference type="SMART" id="SM00175">
    <property type="entry name" value="RAB"/>
    <property type="match status" value="1"/>
</dbReference>
<evidence type="ECO:0000256" key="3">
    <source>
        <dbReference type="ARBA" id="ARBA00022679"/>
    </source>
</evidence>
<keyword evidence="4" id="KW-0949">S-adenosyl-L-methionine</keyword>
<evidence type="ECO:0000256" key="2">
    <source>
        <dbReference type="ARBA" id="ARBA00022603"/>
    </source>
</evidence>
<accession>A0A914X584</accession>
<dbReference type="PRINTS" id="PR00449">
    <property type="entry name" value="RASTRNSFRMNG"/>
</dbReference>
<dbReference type="GO" id="GO:0005829">
    <property type="term" value="C:cytosol"/>
    <property type="evidence" value="ECO:0007669"/>
    <property type="project" value="TreeGrafter"/>
</dbReference>
<dbReference type="GO" id="GO:0008276">
    <property type="term" value="F:protein methyltransferase activity"/>
    <property type="evidence" value="ECO:0007669"/>
    <property type="project" value="UniProtKB-ARBA"/>
</dbReference>
<evidence type="ECO:0000256" key="4">
    <source>
        <dbReference type="ARBA" id="ARBA00022691"/>
    </source>
</evidence>
<keyword evidence="5" id="KW-1185">Reference proteome</keyword>
<dbReference type="GO" id="GO:0005634">
    <property type="term" value="C:nucleus"/>
    <property type="evidence" value="ECO:0007669"/>
    <property type="project" value="TreeGrafter"/>
</dbReference>
<dbReference type="GO" id="GO:0005525">
    <property type="term" value="F:GTP binding"/>
    <property type="evidence" value="ECO:0007669"/>
    <property type="project" value="InterPro"/>
</dbReference>
<dbReference type="WBParaSite" id="PSAMB.scaffold6404size9571.g28449.t1">
    <property type="protein sequence ID" value="PSAMB.scaffold6404size9571.g28449.t1"/>
    <property type="gene ID" value="PSAMB.scaffold6404size9571.g28449"/>
</dbReference>
<dbReference type="InterPro" id="IPR040385">
    <property type="entry name" value="RABL6"/>
</dbReference>
<dbReference type="InterPro" id="IPR027417">
    <property type="entry name" value="P-loop_NTPase"/>
</dbReference>
<dbReference type="AlphaFoldDB" id="A0A914X584"/>
<dbReference type="PANTHER" id="PTHR14932:SF1">
    <property type="entry name" value="RAB-LIKE PROTEIN 6"/>
    <property type="match status" value="1"/>
</dbReference>
<dbReference type="Pfam" id="PF08477">
    <property type="entry name" value="Roc"/>
    <property type="match status" value="1"/>
</dbReference>
<dbReference type="InterPro" id="IPR008576">
    <property type="entry name" value="MeTrfase_NTM1"/>
</dbReference>
<dbReference type="Gene3D" id="3.40.50.300">
    <property type="entry name" value="P-loop containing nucleotide triphosphate hydrolases"/>
    <property type="match status" value="1"/>
</dbReference>
<evidence type="ECO:0000313" key="5">
    <source>
        <dbReference type="Proteomes" id="UP000887566"/>
    </source>
</evidence>
<organism evidence="5 6">
    <name type="scientific">Plectus sambesii</name>
    <dbReference type="NCBI Taxonomy" id="2011161"/>
    <lineage>
        <taxon>Eukaryota</taxon>
        <taxon>Metazoa</taxon>
        <taxon>Ecdysozoa</taxon>
        <taxon>Nematoda</taxon>
        <taxon>Chromadorea</taxon>
        <taxon>Plectida</taxon>
        <taxon>Plectina</taxon>
        <taxon>Plectoidea</taxon>
        <taxon>Plectidae</taxon>
        <taxon>Plectus</taxon>
    </lineage>
</organism>
<evidence type="ECO:0000313" key="6">
    <source>
        <dbReference type="WBParaSite" id="PSAMB.scaffold6404size9571.g28449.t1"/>
    </source>
</evidence>
<keyword evidence="2" id="KW-0489">Methyltransferase</keyword>
<dbReference type="SUPFAM" id="SSF53335">
    <property type="entry name" value="S-adenosyl-L-methionine-dependent methyltransferases"/>
    <property type="match status" value="1"/>
</dbReference>
<dbReference type="Pfam" id="PF05891">
    <property type="entry name" value="Methyltransf_PK"/>
    <property type="match status" value="1"/>
</dbReference>
<comment type="similarity">
    <text evidence="1">Belongs to the methyltransferase superfamily. NTM1 family.</text>
</comment>
<dbReference type="Pfam" id="PF00071">
    <property type="entry name" value="Ras"/>
    <property type="match status" value="1"/>
</dbReference>
<protein>
    <submittedName>
        <fullName evidence="6">Uncharacterized protein</fullName>
    </submittedName>
</protein>
<dbReference type="GO" id="GO:0003924">
    <property type="term" value="F:GTPase activity"/>
    <property type="evidence" value="ECO:0007669"/>
    <property type="project" value="InterPro"/>
</dbReference>
<dbReference type="PANTHER" id="PTHR14932">
    <property type="entry name" value="RAS GTPASE-RELATED"/>
    <property type="match status" value="1"/>
</dbReference>
<name>A0A914X584_9BILA</name>
<keyword evidence="3" id="KW-0808">Transferase</keyword>
<dbReference type="Proteomes" id="UP000887566">
    <property type="component" value="Unplaced"/>
</dbReference>
<evidence type="ECO:0000256" key="1">
    <source>
        <dbReference type="ARBA" id="ARBA00009059"/>
    </source>
</evidence>
<proteinExistence type="inferred from homology"/>
<dbReference type="GO" id="GO:0032259">
    <property type="term" value="P:methylation"/>
    <property type="evidence" value="ECO:0007669"/>
    <property type="project" value="UniProtKB-KW"/>
</dbReference>
<dbReference type="Gene3D" id="3.40.50.150">
    <property type="entry name" value="Vaccinia Virus protein VP39"/>
    <property type="match status" value="1"/>
</dbReference>
<dbReference type="InterPro" id="IPR001806">
    <property type="entry name" value="Small_GTPase"/>
</dbReference>
<sequence>MIDVTENFIDQSAKYLGDDEKRIGQKFVQGLQDFVPEQAHYDVIWIQWVSGHLTDDDFVNFFKRCKEGLKEGGCVVLKENLSSSGKIDFDEQDHSYTRPHETLLELFEKAGLTLLRDKKQTNFPKGMYEMLSALKQRIIKGSDSGGSSAQKMPAGVTPIDVNLQRKFAKGVQYNMRIVIKGDRSVGKTCLWGRLQGLPFTEEYTPTEEIQVCNVQWNYRTTDDVVKVDVWDVVDQSRRTRKKVAGLKLQNVDYEFEDAVCDARFVDVYKGTHGVIVVFDMTKAWTWEYAQNVLSEIPSRIPVLILANRRDMGHHRQVREDACRNFVESFER</sequence>